<keyword evidence="2" id="KW-0812">Transmembrane</keyword>
<accession>A0A1T5HXT4</accession>
<evidence type="ECO:0000256" key="2">
    <source>
        <dbReference type="SAM" id="Phobius"/>
    </source>
</evidence>
<reference evidence="3 4" key="1">
    <citation type="submission" date="2017-02" db="EMBL/GenBank/DDBJ databases">
        <authorList>
            <person name="Peterson S.W."/>
        </authorList>
    </citation>
    <scope>NUCLEOTIDE SEQUENCE [LARGE SCALE GENOMIC DNA]</scope>
    <source>
        <strain evidence="4">type strain: NCCB 100098</strain>
    </source>
</reference>
<name>A0A1T5HXT4_9GAMM</name>
<protein>
    <recommendedName>
        <fullName evidence="5">Zinc ribbon domain-containing protein</fullName>
    </recommendedName>
</protein>
<sequence length="135" mass="15115">MIVKTTEFSALDDDNDTNKPELSFSLHAEKRSGHKAPPANTPDFSQPASRSDVGDDNIATEIMTKSRSKRLTDCPACDGTVSRRAHFCPHCGEPDPSRHMQRTQWVSRIVWTVIIATATWYAYTSLVPLIVDRLK</sequence>
<evidence type="ECO:0000313" key="4">
    <source>
        <dbReference type="Proteomes" id="UP000189966"/>
    </source>
</evidence>
<evidence type="ECO:0000313" key="3">
    <source>
        <dbReference type="EMBL" id="SKC31600.1"/>
    </source>
</evidence>
<dbReference type="Proteomes" id="UP000189966">
    <property type="component" value="Unassembled WGS sequence"/>
</dbReference>
<feature type="transmembrane region" description="Helical" evidence="2">
    <location>
        <begin position="109"/>
        <end position="131"/>
    </location>
</feature>
<proteinExistence type="predicted"/>
<evidence type="ECO:0000256" key="1">
    <source>
        <dbReference type="SAM" id="MobiDB-lite"/>
    </source>
</evidence>
<keyword evidence="2" id="KW-0472">Membrane</keyword>
<dbReference type="AlphaFoldDB" id="A0A1T5HXT4"/>
<dbReference type="EMBL" id="FUZI01000001">
    <property type="protein sequence ID" value="SKC31600.1"/>
    <property type="molecule type" value="Genomic_DNA"/>
</dbReference>
<evidence type="ECO:0008006" key="5">
    <source>
        <dbReference type="Google" id="ProtNLM"/>
    </source>
</evidence>
<dbReference type="OrthoDB" id="5879670at2"/>
<feature type="region of interest" description="Disordered" evidence="1">
    <location>
        <begin position="1"/>
        <end position="56"/>
    </location>
</feature>
<gene>
    <name evidence="3" type="ORF">CZ809_01102</name>
</gene>
<organism evidence="3 4">
    <name type="scientific">Photobacterium piscicola</name>
    <dbReference type="NCBI Taxonomy" id="1378299"/>
    <lineage>
        <taxon>Bacteria</taxon>
        <taxon>Pseudomonadati</taxon>
        <taxon>Pseudomonadota</taxon>
        <taxon>Gammaproteobacteria</taxon>
        <taxon>Vibrionales</taxon>
        <taxon>Vibrionaceae</taxon>
        <taxon>Photobacterium</taxon>
    </lineage>
</organism>
<keyword evidence="2" id="KW-1133">Transmembrane helix</keyword>